<evidence type="ECO:0000313" key="2">
    <source>
        <dbReference type="Proteomes" id="UP000051164"/>
    </source>
</evidence>
<dbReference type="SUPFAM" id="SSF56784">
    <property type="entry name" value="HAD-like"/>
    <property type="match status" value="1"/>
</dbReference>
<organism evidence="1 2">
    <name type="scientific">Lentilactobacillus kefiri DSM 20587 = JCM 5818</name>
    <dbReference type="NCBI Taxonomy" id="1423764"/>
    <lineage>
        <taxon>Bacteria</taxon>
        <taxon>Bacillati</taxon>
        <taxon>Bacillota</taxon>
        <taxon>Bacilli</taxon>
        <taxon>Lactobacillales</taxon>
        <taxon>Lactobacillaceae</taxon>
        <taxon>Lentilactobacillus</taxon>
    </lineage>
</organism>
<dbReference type="SFLD" id="SFLDS00003">
    <property type="entry name" value="Haloacid_Dehalogenase"/>
    <property type="match status" value="1"/>
</dbReference>
<dbReference type="InterPro" id="IPR036412">
    <property type="entry name" value="HAD-like_sf"/>
</dbReference>
<dbReference type="InterPro" id="IPR000150">
    <property type="entry name" value="Cof"/>
</dbReference>
<dbReference type="InterPro" id="IPR006379">
    <property type="entry name" value="HAD-SF_hydro_IIB"/>
</dbReference>
<accession>A0A8E1RJA0</accession>
<dbReference type="GO" id="GO:0016791">
    <property type="term" value="F:phosphatase activity"/>
    <property type="evidence" value="ECO:0007669"/>
    <property type="project" value="TreeGrafter"/>
</dbReference>
<dbReference type="Proteomes" id="UP000051164">
    <property type="component" value="Unassembled WGS sequence"/>
</dbReference>
<name>A0A8E1RJA0_LENKE</name>
<proteinExistence type="predicted"/>
<dbReference type="PROSITE" id="PS01229">
    <property type="entry name" value="COF_2"/>
    <property type="match status" value="1"/>
</dbReference>
<dbReference type="GO" id="GO:0005829">
    <property type="term" value="C:cytosol"/>
    <property type="evidence" value="ECO:0007669"/>
    <property type="project" value="TreeGrafter"/>
</dbReference>
<reference evidence="1 2" key="1">
    <citation type="journal article" date="2015" name="Genome Announc.">
        <title>Expanding the biotechnology potential of lactobacilli through comparative genomics of 213 strains and associated genera.</title>
        <authorList>
            <person name="Sun Z."/>
            <person name="Harris H.M."/>
            <person name="McCann A."/>
            <person name="Guo C."/>
            <person name="Argimon S."/>
            <person name="Zhang W."/>
            <person name="Yang X."/>
            <person name="Jeffery I.B."/>
            <person name="Cooney J.C."/>
            <person name="Kagawa T.F."/>
            <person name="Liu W."/>
            <person name="Song Y."/>
            <person name="Salvetti E."/>
            <person name="Wrobel A."/>
            <person name="Rasinkangas P."/>
            <person name="Parkhill J."/>
            <person name="Rea M.C."/>
            <person name="O'Sullivan O."/>
            <person name="Ritari J."/>
            <person name="Douillard F.P."/>
            <person name="Paul Ross R."/>
            <person name="Yang R."/>
            <person name="Briner A.E."/>
            <person name="Felis G.E."/>
            <person name="de Vos W.M."/>
            <person name="Barrangou R."/>
            <person name="Klaenhammer T.R."/>
            <person name="Caufield P.W."/>
            <person name="Cui Y."/>
            <person name="Zhang H."/>
            <person name="O'Toole P.W."/>
        </authorList>
    </citation>
    <scope>NUCLEOTIDE SEQUENCE [LARGE SCALE GENOMIC DNA]</scope>
    <source>
        <strain evidence="1 2">DSM 20587</strain>
    </source>
</reference>
<dbReference type="NCBIfam" id="TIGR01484">
    <property type="entry name" value="HAD-SF-IIB"/>
    <property type="match status" value="1"/>
</dbReference>
<comment type="caution">
    <text evidence="1">The sequence shown here is derived from an EMBL/GenBank/DDBJ whole genome shotgun (WGS) entry which is preliminary data.</text>
</comment>
<dbReference type="InterPro" id="IPR023214">
    <property type="entry name" value="HAD_sf"/>
</dbReference>
<dbReference type="PANTHER" id="PTHR10000">
    <property type="entry name" value="PHOSPHOSERINE PHOSPHATASE"/>
    <property type="match status" value="1"/>
</dbReference>
<dbReference type="Gene3D" id="3.40.50.1000">
    <property type="entry name" value="HAD superfamily/HAD-like"/>
    <property type="match status" value="1"/>
</dbReference>
<gene>
    <name evidence="1" type="ORF">FC95_GL001458</name>
</gene>
<dbReference type="PANTHER" id="PTHR10000:SF25">
    <property type="entry name" value="PHOSPHATASE YKRA-RELATED"/>
    <property type="match status" value="1"/>
</dbReference>
<dbReference type="EMBL" id="AYYV01000047">
    <property type="protein sequence ID" value="KRM51625.1"/>
    <property type="molecule type" value="Genomic_DNA"/>
</dbReference>
<protein>
    <submittedName>
        <fullName evidence="1">Cof family hydrolase</fullName>
    </submittedName>
</protein>
<dbReference type="Gene3D" id="3.30.1240.10">
    <property type="match status" value="1"/>
</dbReference>
<dbReference type="GO" id="GO:0000287">
    <property type="term" value="F:magnesium ion binding"/>
    <property type="evidence" value="ECO:0007669"/>
    <property type="project" value="TreeGrafter"/>
</dbReference>
<dbReference type="Pfam" id="PF08282">
    <property type="entry name" value="Hydrolase_3"/>
    <property type="match status" value="1"/>
</dbReference>
<sequence length="283" mass="31912">MLEKSQYCYDGGVYVYKFNHEKDGSLMYKGIAFFDLDHTLYNEQTRVDQDVADAMHQLKENSVLPVISTGRNLFEIPNTMRKTGIDTVVSANGSYVIFEGKPVYKALIDKKVVKDFVAFAKSNNEATTVMNSTGARINFINDIVRGNYNFINSRMPNLGVDDFIEKQEVVMMLINTKGPDDRYIDRFADTLTFFRNTPFSMDVVHKGSSKKTGIQQLIANAKLQGIPTYAFGDGNNDIPMLDFVDHPVVMENGLPNVKKYAEYITTKNTEHGIVNGLKHFGLL</sequence>
<dbReference type="SFLD" id="SFLDG01140">
    <property type="entry name" value="C2.B:_Phosphomannomutase_and_P"/>
    <property type="match status" value="1"/>
</dbReference>
<dbReference type="AlphaFoldDB" id="A0A8E1RJA0"/>
<keyword evidence="1" id="KW-0378">Hydrolase</keyword>
<dbReference type="NCBIfam" id="TIGR00099">
    <property type="entry name" value="Cof-subfamily"/>
    <property type="match status" value="1"/>
</dbReference>
<evidence type="ECO:0000313" key="1">
    <source>
        <dbReference type="EMBL" id="KRM51625.1"/>
    </source>
</evidence>